<evidence type="ECO:0000313" key="4">
    <source>
        <dbReference type="Proteomes" id="UP000010474"/>
    </source>
</evidence>
<keyword evidence="4" id="KW-1185">Reference proteome</keyword>
<dbReference type="GO" id="GO:0009432">
    <property type="term" value="P:SOS response"/>
    <property type="evidence" value="ECO:0007669"/>
    <property type="project" value="TreeGrafter"/>
</dbReference>
<dbReference type="GO" id="GO:0005737">
    <property type="term" value="C:cytoplasm"/>
    <property type="evidence" value="ECO:0007669"/>
    <property type="project" value="TreeGrafter"/>
</dbReference>
<dbReference type="PANTHER" id="PTHR21621">
    <property type="entry name" value="RIBOSOMAL PROTEIN S6 MODIFICATION PROTEIN"/>
    <property type="match status" value="1"/>
</dbReference>
<dbReference type="RefSeq" id="WP_015216309.1">
    <property type="nucleotide sequence ID" value="NC_019771.1"/>
</dbReference>
<accession>K9ZKE1</accession>
<name>K9ZKE1_ANACC</name>
<sequence length="636" mass="72114">MVQDESTDRIRINARRTDVFDIFNFKYYIGSNPYLDTGALVFDFALTEHQDPLPIKKYVLIISDFYPYLAGQKYQLYADLFAHVISEVGKLDMGLHLNNWTIKPYPSYVRIGIQALHEQTIRGVVYLVWDWFESISQNEDFPFEERLIKLQNSFRESVYGGSTVYALLQAAYQQGIPAFYLWEEGLTQYGYGKKQIRGVATTFDVDSHLDSEFTTRKDDCKEFLQRLGFPVPNGDIVISEKAALAVAREIGYPVAIKPVVSHKGIGVTADVQNARELKSAYNKAILAIPKEESQRIIVEKSVLGKDFRLLCVNRKFVAATELVPASVVGDGYSTIRELIKRENRNPKRRDTPTSPMCKILINEGMELYLHEQRLGLDSIVKSDRTIYLSKSANISSGGISINATNTIHPDNIILAQDIAQNFRLTCLGIDIIAKNISKSWKSGNFTILKINAAPGIFMHLNPVKGEIIDVPFHILSTFFKSAQDAKIPIITFNKISLTELQATIDHILLKYPDLIIGAVCNEGIFINRAEKILHQDYNYNVQTLLRHPQLDLLIAEYSEDILEAEGMLYQGSNIVILDNPSETEMILLRDAIDGSMALIKKENNVSIRHKGLIEDYTLDREEDFLNFYLQIISSIF</sequence>
<keyword evidence="3" id="KW-0436">Ligase</keyword>
<reference evidence="4" key="1">
    <citation type="journal article" date="2013" name="Proc. Natl. Acad. Sci. U.S.A.">
        <title>Improving the coverage of the cyanobacterial phylum using diversity-driven genome sequencing.</title>
        <authorList>
            <person name="Shih P.M."/>
            <person name="Wu D."/>
            <person name="Latifi A."/>
            <person name="Axen S.D."/>
            <person name="Fewer D.P."/>
            <person name="Talla E."/>
            <person name="Calteau A."/>
            <person name="Cai F."/>
            <person name="Tandeau de Marsac N."/>
            <person name="Rippka R."/>
            <person name="Herdman M."/>
            <person name="Sivonen K."/>
            <person name="Coursin T."/>
            <person name="Laurent T."/>
            <person name="Goodwin L."/>
            <person name="Nolan M."/>
            <person name="Davenport K.W."/>
            <person name="Han C.S."/>
            <person name="Rubin E.M."/>
            <person name="Eisen J.A."/>
            <person name="Woyke T."/>
            <person name="Gugger M."/>
            <person name="Kerfeld C.A."/>
        </authorList>
    </citation>
    <scope>NUCLEOTIDE SEQUENCE [LARGE SCALE GENOMIC DNA]</scope>
    <source>
        <strain evidence="4">ATCC 27899 / PCC 7122</strain>
    </source>
</reference>
<proteinExistence type="predicted"/>
<dbReference type="EMBL" id="CP003659">
    <property type="protein sequence ID" value="AFZ59693.1"/>
    <property type="molecule type" value="Genomic_DNA"/>
</dbReference>
<dbReference type="PATRIC" id="fig|272123.3.peg.4720"/>
<dbReference type="PROSITE" id="PS50975">
    <property type="entry name" value="ATP_GRASP"/>
    <property type="match status" value="1"/>
</dbReference>
<dbReference type="PANTHER" id="PTHR21621:SF0">
    <property type="entry name" value="BETA-CITRYLGLUTAMATE SYNTHASE B-RELATED"/>
    <property type="match status" value="1"/>
</dbReference>
<dbReference type="EC" id="6.3.2.29" evidence="3"/>
<dbReference type="Pfam" id="PF13549">
    <property type="entry name" value="ATP-grasp_5"/>
    <property type="match status" value="1"/>
</dbReference>
<feature type="domain" description="ATP-grasp" evidence="2">
    <location>
        <begin position="221"/>
        <end position="479"/>
    </location>
</feature>
<evidence type="ECO:0000313" key="3">
    <source>
        <dbReference type="EMBL" id="AFZ59693.1"/>
    </source>
</evidence>
<organism evidence="3 4">
    <name type="scientific">Anabaena cylindrica (strain ATCC 27899 / PCC 7122)</name>
    <dbReference type="NCBI Taxonomy" id="272123"/>
    <lineage>
        <taxon>Bacteria</taxon>
        <taxon>Bacillati</taxon>
        <taxon>Cyanobacteriota</taxon>
        <taxon>Cyanophyceae</taxon>
        <taxon>Nostocales</taxon>
        <taxon>Nostocaceae</taxon>
        <taxon>Anabaena</taxon>
    </lineage>
</organism>
<dbReference type="eggNOG" id="COG0189">
    <property type="taxonomic scope" value="Bacteria"/>
</dbReference>
<dbReference type="HOGENOM" id="CLU_016806_0_0_3"/>
<dbReference type="STRING" id="272123.Anacy_4330"/>
<dbReference type="Proteomes" id="UP000010474">
    <property type="component" value="Chromosome"/>
</dbReference>
<dbReference type="SUPFAM" id="SSF56059">
    <property type="entry name" value="Glutathione synthetase ATP-binding domain-like"/>
    <property type="match status" value="1"/>
</dbReference>
<keyword evidence="1" id="KW-0067">ATP-binding</keyword>
<dbReference type="GO" id="GO:0071160">
    <property type="term" value="F:cyanophycin synthetase activity (L-aspartate-adding)"/>
    <property type="evidence" value="ECO:0007669"/>
    <property type="project" value="UniProtKB-EC"/>
</dbReference>
<gene>
    <name evidence="3" type="ordered locus">Anacy_4330</name>
</gene>
<dbReference type="KEGG" id="acy:Anacy_4330"/>
<dbReference type="AlphaFoldDB" id="K9ZKE1"/>
<evidence type="ECO:0000256" key="1">
    <source>
        <dbReference type="PROSITE-ProRule" id="PRU00409"/>
    </source>
</evidence>
<dbReference type="GO" id="GO:0005524">
    <property type="term" value="F:ATP binding"/>
    <property type="evidence" value="ECO:0007669"/>
    <property type="project" value="UniProtKB-UniRule"/>
</dbReference>
<dbReference type="GO" id="GO:0046872">
    <property type="term" value="F:metal ion binding"/>
    <property type="evidence" value="ECO:0007669"/>
    <property type="project" value="InterPro"/>
</dbReference>
<protein>
    <submittedName>
        <fullName evidence="3">Cyanophycin synthase (L-aspartate-adding)</fullName>
        <ecNumber evidence="3">6.3.2.29</ecNumber>
    </submittedName>
</protein>
<dbReference type="GO" id="GO:0018169">
    <property type="term" value="F:ribosomal S6-glutamic acid ligase activity"/>
    <property type="evidence" value="ECO:0007669"/>
    <property type="project" value="TreeGrafter"/>
</dbReference>
<evidence type="ECO:0000259" key="2">
    <source>
        <dbReference type="PROSITE" id="PS50975"/>
    </source>
</evidence>
<dbReference type="InterPro" id="IPR011761">
    <property type="entry name" value="ATP-grasp"/>
</dbReference>
<dbReference type="OrthoDB" id="9803907at2"/>
<keyword evidence="1" id="KW-0547">Nucleotide-binding</keyword>
<dbReference type="Gene3D" id="3.30.470.20">
    <property type="entry name" value="ATP-grasp fold, B domain"/>
    <property type="match status" value="2"/>
</dbReference>